<dbReference type="RefSeq" id="WP_358353744.1">
    <property type="nucleotide sequence ID" value="NZ_JBEZFP010000032.1"/>
</dbReference>
<comment type="caution">
    <text evidence="3">The sequence shown here is derived from an EMBL/GenBank/DDBJ whole genome shotgun (WGS) entry which is preliminary data.</text>
</comment>
<dbReference type="HAMAP" id="MF_00386">
    <property type="entry name" value="UPF0161_YidD"/>
    <property type="match status" value="1"/>
</dbReference>
<organism evidence="3 4">
    <name type="scientific">Streptodolium elevatio</name>
    <dbReference type="NCBI Taxonomy" id="3157996"/>
    <lineage>
        <taxon>Bacteria</taxon>
        <taxon>Bacillati</taxon>
        <taxon>Actinomycetota</taxon>
        <taxon>Actinomycetes</taxon>
        <taxon>Kitasatosporales</taxon>
        <taxon>Streptomycetaceae</taxon>
        <taxon>Streptodolium</taxon>
    </lineage>
</organism>
<dbReference type="NCBIfam" id="TIGR00278">
    <property type="entry name" value="membrane protein insertion efficiency factor YidD"/>
    <property type="match status" value="1"/>
</dbReference>
<reference evidence="3 4" key="1">
    <citation type="submission" date="2024-06" db="EMBL/GenBank/DDBJ databases">
        <title>The Natural Products Discovery Center: Release of the First 8490 Sequenced Strains for Exploring Actinobacteria Biosynthetic Diversity.</title>
        <authorList>
            <person name="Kalkreuter E."/>
            <person name="Kautsar S.A."/>
            <person name="Yang D."/>
            <person name="Bader C.D."/>
            <person name="Teijaro C.N."/>
            <person name="Fluegel L."/>
            <person name="Davis C.M."/>
            <person name="Simpson J.R."/>
            <person name="Lauterbach L."/>
            <person name="Steele A.D."/>
            <person name="Gui C."/>
            <person name="Meng S."/>
            <person name="Li G."/>
            <person name="Viehrig K."/>
            <person name="Ye F."/>
            <person name="Su P."/>
            <person name="Kiefer A.F."/>
            <person name="Nichols A."/>
            <person name="Cepeda A.J."/>
            <person name="Yan W."/>
            <person name="Fan B."/>
            <person name="Jiang Y."/>
            <person name="Adhikari A."/>
            <person name="Zheng C.-J."/>
            <person name="Schuster L."/>
            <person name="Cowan T.M."/>
            <person name="Smanski M.J."/>
            <person name="Chevrette M.G."/>
            <person name="De Carvalho L.P.S."/>
            <person name="Shen B."/>
        </authorList>
    </citation>
    <scope>NUCLEOTIDE SEQUENCE [LARGE SCALE GENOMIC DNA]</scope>
    <source>
        <strain evidence="3 4">NPDC048946</strain>
    </source>
</reference>
<dbReference type="InterPro" id="IPR002696">
    <property type="entry name" value="Membr_insert_effic_factor_YidD"/>
</dbReference>
<keyword evidence="4" id="KW-1185">Reference proteome</keyword>
<evidence type="ECO:0000313" key="3">
    <source>
        <dbReference type="EMBL" id="MEU8134794.1"/>
    </source>
</evidence>
<feature type="compositionally biased region" description="Gly residues" evidence="2">
    <location>
        <begin position="35"/>
        <end position="56"/>
    </location>
</feature>
<accession>A0ABV3DIQ8</accession>
<proteinExistence type="inferred from homology"/>
<dbReference type="Proteomes" id="UP001551482">
    <property type="component" value="Unassembled WGS sequence"/>
</dbReference>
<evidence type="ECO:0000256" key="1">
    <source>
        <dbReference type="HAMAP-Rule" id="MF_00386"/>
    </source>
</evidence>
<dbReference type="PANTHER" id="PTHR33383">
    <property type="entry name" value="MEMBRANE PROTEIN INSERTION EFFICIENCY FACTOR-RELATED"/>
    <property type="match status" value="1"/>
</dbReference>
<comment type="similarity">
    <text evidence="1">Belongs to the UPF0161 family.</text>
</comment>
<dbReference type="Pfam" id="PF01809">
    <property type="entry name" value="YidD"/>
    <property type="match status" value="1"/>
</dbReference>
<comment type="subcellular location">
    <subcellularLocation>
        <location evidence="1">Cell membrane</location>
        <topology evidence="1">Peripheral membrane protein</topology>
        <orientation evidence="1">Cytoplasmic side</orientation>
    </subcellularLocation>
</comment>
<feature type="region of interest" description="Disordered" evidence="2">
    <location>
        <begin position="1"/>
        <end position="56"/>
    </location>
</feature>
<dbReference type="PANTHER" id="PTHR33383:SF1">
    <property type="entry name" value="MEMBRANE PROTEIN INSERTION EFFICIENCY FACTOR-RELATED"/>
    <property type="match status" value="1"/>
</dbReference>
<keyword evidence="1" id="KW-1003">Cell membrane</keyword>
<name>A0ABV3DIQ8_9ACTN</name>
<keyword evidence="1" id="KW-0472">Membrane</keyword>
<dbReference type="EMBL" id="JBEZFP010000032">
    <property type="protein sequence ID" value="MEU8134794.1"/>
    <property type="molecule type" value="Genomic_DNA"/>
</dbReference>
<sequence length="176" mass="18276">MSMGNPFADGAQPGPEEEEQQNRDWSDAVEAASDSGGGDGGGGDSGGGGDAGGSADGGGGDSSCGDGCDCGGCDCGLLIMRLQLRLLAIALACLLRPARGRDARLDARMLRAVRRYRSEVSPTRAPCCRYTPTCSTYAVTALERHGAARGGLLTFRRLRRCRPGYHGKRGLDPVPD</sequence>
<dbReference type="SMART" id="SM01234">
    <property type="entry name" value="Haemolytic"/>
    <property type="match status" value="1"/>
</dbReference>
<evidence type="ECO:0000313" key="4">
    <source>
        <dbReference type="Proteomes" id="UP001551482"/>
    </source>
</evidence>
<comment type="function">
    <text evidence="1">Could be involved in insertion of integral membrane proteins into the membrane.</text>
</comment>
<protein>
    <recommendedName>
        <fullName evidence="1">Putative membrane protein insertion efficiency factor</fullName>
    </recommendedName>
</protein>
<evidence type="ECO:0000256" key="2">
    <source>
        <dbReference type="SAM" id="MobiDB-lite"/>
    </source>
</evidence>
<gene>
    <name evidence="3" type="primary">yidD</name>
    <name evidence="3" type="ORF">AB0C36_14915</name>
</gene>